<accession>A0A0H4VRJ7</accession>
<protein>
    <submittedName>
        <fullName evidence="1">Uncharacterized protein</fullName>
    </submittedName>
</protein>
<dbReference type="EMBL" id="CP010777">
    <property type="protein sequence ID" value="AKQ46399.1"/>
    <property type="molecule type" value="Genomic_DNA"/>
</dbReference>
<dbReference type="PATRIC" id="fig|1379910.4.peg.2918"/>
<evidence type="ECO:0000313" key="1">
    <source>
        <dbReference type="EMBL" id="AKQ46399.1"/>
    </source>
</evidence>
<gene>
    <name evidence="1" type="ORF">TH63_13435</name>
</gene>
<reference evidence="1 2" key="1">
    <citation type="submission" date="2015-01" db="EMBL/GenBank/DDBJ databases">
        <title>Rufibacter sp./DG31D/ whole genome sequencing.</title>
        <authorList>
            <person name="Kim M.K."/>
            <person name="Srinivasan S."/>
            <person name="Lee J.-J."/>
        </authorList>
    </citation>
    <scope>NUCLEOTIDE SEQUENCE [LARGE SCALE GENOMIC DNA]</scope>
    <source>
        <strain evidence="1 2">DG31D</strain>
    </source>
</reference>
<evidence type="ECO:0000313" key="2">
    <source>
        <dbReference type="Proteomes" id="UP000036458"/>
    </source>
</evidence>
<keyword evidence="2" id="KW-1185">Reference proteome</keyword>
<proteinExistence type="predicted"/>
<dbReference type="Proteomes" id="UP000036458">
    <property type="component" value="Chromosome"/>
</dbReference>
<organism evidence="1 2">
    <name type="scientific">Rufibacter radiotolerans</name>
    <dbReference type="NCBI Taxonomy" id="1379910"/>
    <lineage>
        <taxon>Bacteria</taxon>
        <taxon>Pseudomonadati</taxon>
        <taxon>Bacteroidota</taxon>
        <taxon>Cytophagia</taxon>
        <taxon>Cytophagales</taxon>
        <taxon>Hymenobacteraceae</taxon>
        <taxon>Rufibacter</taxon>
    </lineage>
</organism>
<sequence length="104" mass="11708">MLLCLCANLRHSCFYPVFQKTASKRKQRYSLSPGERARVRGQRRFLAQTLAGPPDATRSWERAAKVGVWHISSEGVVILGLLRGMQKRAMRADRSSPVPTNVIL</sequence>
<dbReference type="KEGG" id="ruf:TH63_13435"/>
<dbReference type="AlphaFoldDB" id="A0A0H4VRJ7"/>
<name>A0A0H4VRJ7_9BACT</name>